<reference evidence="5 6" key="1">
    <citation type="submission" date="2018-08" db="EMBL/GenBank/DDBJ databases">
        <title>Aphanomyces genome sequencing and annotation.</title>
        <authorList>
            <person name="Minardi D."/>
            <person name="Oidtmann B."/>
            <person name="Van Der Giezen M."/>
            <person name="Studholme D.J."/>
        </authorList>
    </citation>
    <scope>NUCLEOTIDE SEQUENCE [LARGE SCALE GENOMIC DNA]</scope>
    <source>
        <strain evidence="5 6">SA</strain>
    </source>
</reference>
<comment type="similarity">
    <text evidence="3">Belongs to the iron/ascorbate-dependent oxidoreductase family.</text>
</comment>
<dbReference type="VEuPathDB" id="FungiDB:H257_13073"/>
<dbReference type="InterPro" id="IPR005123">
    <property type="entry name" value="Oxoglu/Fe-dep_dioxygenase_dom"/>
</dbReference>
<dbReference type="PANTHER" id="PTHR10869:SF246">
    <property type="entry name" value="TRANSMEMBRANE PROLYL 4-HYDROXYLASE"/>
    <property type="match status" value="1"/>
</dbReference>
<dbReference type="InterPro" id="IPR044862">
    <property type="entry name" value="Pro_4_hyd_alph_FE2OG_OXY"/>
</dbReference>
<name>A0A397C471_APHAT</name>
<organism evidence="5 6">
    <name type="scientific">Aphanomyces astaci</name>
    <name type="common">Crayfish plague agent</name>
    <dbReference type="NCBI Taxonomy" id="112090"/>
    <lineage>
        <taxon>Eukaryota</taxon>
        <taxon>Sar</taxon>
        <taxon>Stramenopiles</taxon>
        <taxon>Oomycota</taxon>
        <taxon>Saprolegniomycetes</taxon>
        <taxon>Saprolegniales</taxon>
        <taxon>Verrucalvaceae</taxon>
        <taxon>Aphanomyces</taxon>
    </lineage>
</organism>
<dbReference type="PROSITE" id="PS51471">
    <property type="entry name" value="FE2OG_OXY"/>
    <property type="match status" value="1"/>
</dbReference>
<dbReference type="GO" id="GO:0005783">
    <property type="term" value="C:endoplasmic reticulum"/>
    <property type="evidence" value="ECO:0007669"/>
    <property type="project" value="TreeGrafter"/>
</dbReference>
<dbReference type="AlphaFoldDB" id="A0A397C471"/>
<dbReference type="Proteomes" id="UP000265716">
    <property type="component" value="Unassembled WGS sequence"/>
</dbReference>
<dbReference type="GO" id="GO:0004656">
    <property type="term" value="F:procollagen-proline 4-dioxygenase activity"/>
    <property type="evidence" value="ECO:0007669"/>
    <property type="project" value="TreeGrafter"/>
</dbReference>
<protein>
    <recommendedName>
        <fullName evidence="4">Fe2OG dioxygenase domain-containing protein</fullName>
    </recommendedName>
</protein>
<evidence type="ECO:0000256" key="2">
    <source>
        <dbReference type="ARBA" id="ARBA00023004"/>
    </source>
</evidence>
<evidence type="ECO:0000313" key="6">
    <source>
        <dbReference type="Proteomes" id="UP000265716"/>
    </source>
</evidence>
<feature type="domain" description="Fe2OG dioxygenase" evidence="4">
    <location>
        <begin position="55"/>
        <end position="212"/>
    </location>
</feature>
<comment type="caution">
    <text evidence="5">The sequence shown here is derived from an EMBL/GenBank/DDBJ whole genome shotgun (WGS) entry which is preliminary data.</text>
</comment>
<accession>A0A397C471</accession>
<dbReference type="PANTHER" id="PTHR10869">
    <property type="entry name" value="PROLYL 4-HYDROXYLASE ALPHA SUBUNIT"/>
    <property type="match status" value="1"/>
</dbReference>
<keyword evidence="3" id="KW-0560">Oxidoreductase</keyword>
<gene>
    <name evidence="5" type="ORF">DYB38_012164</name>
</gene>
<feature type="non-terminal residue" evidence="5">
    <location>
        <position position="1"/>
    </location>
</feature>
<dbReference type="Pfam" id="PF13640">
    <property type="entry name" value="2OG-FeII_Oxy_3"/>
    <property type="match status" value="1"/>
</dbReference>
<evidence type="ECO:0000256" key="3">
    <source>
        <dbReference type="RuleBase" id="RU003682"/>
    </source>
</evidence>
<keyword evidence="2 3" id="KW-0408">Iron</keyword>
<dbReference type="EMBL" id="QUTC01011913">
    <property type="protein sequence ID" value="RHY38031.1"/>
    <property type="molecule type" value="Genomic_DNA"/>
</dbReference>
<evidence type="ECO:0000256" key="1">
    <source>
        <dbReference type="ARBA" id="ARBA00022723"/>
    </source>
</evidence>
<evidence type="ECO:0000259" key="4">
    <source>
        <dbReference type="PROSITE" id="PS51471"/>
    </source>
</evidence>
<evidence type="ECO:0000313" key="5">
    <source>
        <dbReference type="EMBL" id="RHY38031.1"/>
    </source>
</evidence>
<dbReference type="GO" id="GO:0046872">
    <property type="term" value="F:metal ion binding"/>
    <property type="evidence" value="ECO:0007669"/>
    <property type="project" value="UniProtKB-KW"/>
</dbReference>
<sequence>IASFLDTHRPQVDASASTYSASMYLEWKSNAAVQTIVFQHVLPRVEHFFPNNTIQIESTALTRYAKGQSYSWHVDAYDEHTLHARAITFLLYLNDVDVGGETHFTMDNDAIKFIDVPKAVARTPVRKKGAPKILQRKSIHLGWEDDDVGQDGPRGDSTVNKEMFVLEFYNPQLQSPHGRRPTTTVPVAHLIDSVLFIDSMRQSRSVLTFVDPLEDATRRDLKRSNLLHPVAVPLVMSDAATPLHVGAAAKHQQQPQRCPQCNSNHVIMVPVCKYCKTLDVLTQDHTALKRHAYALVEKHPSIAPTQVRLQLSKLFTVACVSG</sequence>
<dbReference type="InterPro" id="IPR045054">
    <property type="entry name" value="P4HA-like"/>
</dbReference>
<dbReference type="Gene3D" id="2.60.120.620">
    <property type="entry name" value="q2cbj1_9rhob like domain"/>
    <property type="match status" value="1"/>
</dbReference>
<proteinExistence type="inferred from homology"/>
<keyword evidence="1 3" id="KW-0479">Metal-binding</keyword>